<evidence type="ECO:0000313" key="1">
    <source>
        <dbReference type="EMBL" id="TWB91352.1"/>
    </source>
</evidence>
<dbReference type="EMBL" id="VITY01000013">
    <property type="protein sequence ID" value="TWB91352.1"/>
    <property type="molecule type" value="Genomic_DNA"/>
</dbReference>
<sequence length="54" mass="6231">MGRHYTRHVEQEARIIQGFFGQHLKKKRNVSDAALIEQIASHVMETIREKAAEA</sequence>
<dbReference type="AlphaFoldDB" id="A0A560L7Q5"/>
<gene>
    <name evidence="1" type="ORF">FBZ93_113221</name>
</gene>
<reference evidence="1 2" key="1">
    <citation type="submission" date="2019-06" db="EMBL/GenBank/DDBJ databases">
        <title>Genomic Encyclopedia of Type Strains, Phase IV (KMG-V): Genome sequencing to study the core and pangenomes of soil and plant-associated prokaryotes.</title>
        <authorList>
            <person name="Whitman W."/>
        </authorList>
    </citation>
    <scope>NUCLEOTIDE SEQUENCE [LARGE SCALE GENOMIC DNA]</scope>
    <source>
        <strain evidence="1 2">BR 10355</strain>
    </source>
</reference>
<name>A0A560L7Q5_9BRAD</name>
<keyword evidence="2" id="KW-1185">Reference proteome</keyword>
<accession>A0A560L7Q5</accession>
<protein>
    <submittedName>
        <fullName evidence="1">Uncharacterized protein</fullName>
    </submittedName>
</protein>
<comment type="caution">
    <text evidence="1">The sequence shown here is derived from an EMBL/GenBank/DDBJ whole genome shotgun (WGS) entry which is preliminary data.</text>
</comment>
<organism evidence="1 2">
    <name type="scientific">Bradyrhizobium macuxiense</name>
    <dbReference type="NCBI Taxonomy" id="1755647"/>
    <lineage>
        <taxon>Bacteria</taxon>
        <taxon>Pseudomonadati</taxon>
        <taxon>Pseudomonadota</taxon>
        <taxon>Alphaproteobacteria</taxon>
        <taxon>Hyphomicrobiales</taxon>
        <taxon>Nitrobacteraceae</taxon>
        <taxon>Bradyrhizobium</taxon>
    </lineage>
</organism>
<proteinExistence type="predicted"/>
<dbReference type="RefSeq" id="WP_167529282.1">
    <property type="nucleotide sequence ID" value="NZ_VITY01000013.1"/>
</dbReference>
<evidence type="ECO:0000313" key="2">
    <source>
        <dbReference type="Proteomes" id="UP000321304"/>
    </source>
</evidence>
<dbReference type="Proteomes" id="UP000321304">
    <property type="component" value="Unassembled WGS sequence"/>
</dbReference>